<dbReference type="OrthoDB" id="3940331at2759"/>
<protein>
    <submittedName>
        <fullName evidence="1">Uncharacterized protein</fullName>
    </submittedName>
</protein>
<organism evidence="1 2">
    <name type="scientific">Passalora fulva</name>
    <name type="common">Tomato leaf mold</name>
    <name type="synonym">Cladosporium fulvum</name>
    <dbReference type="NCBI Taxonomy" id="5499"/>
    <lineage>
        <taxon>Eukaryota</taxon>
        <taxon>Fungi</taxon>
        <taxon>Dikarya</taxon>
        <taxon>Ascomycota</taxon>
        <taxon>Pezizomycotina</taxon>
        <taxon>Dothideomycetes</taxon>
        <taxon>Dothideomycetidae</taxon>
        <taxon>Mycosphaerellales</taxon>
        <taxon>Mycosphaerellaceae</taxon>
        <taxon>Fulvia</taxon>
    </lineage>
</organism>
<sequence>MTYDITRVNSSVDAHGFLMYEQTPIESTESYLMELTHGFADAINARDWALDRDSMVSTHKPGRWTAQPGNIWQHVDASYVVEYEHMACANTLPDSESPTLKLREQIQDVSKACKESPDFKVVFGDMRCEIDDSKGTAIVFANLETTGMPAGIVRQSVIAYHWRRTHGVWKCVRNRGIRGVDIS</sequence>
<accession>A0A9Q8P8Y2</accession>
<gene>
    <name evidence="1" type="ORF">CLAFUR5_05651</name>
</gene>
<evidence type="ECO:0000313" key="1">
    <source>
        <dbReference type="EMBL" id="UJO17715.1"/>
    </source>
</evidence>
<dbReference type="GeneID" id="71985529"/>
<dbReference type="KEGG" id="ffu:CLAFUR5_05651"/>
<dbReference type="AlphaFoldDB" id="A0A9Q8P8Y2"/>
<name>A0A9Q8P8Y2_PASFU</name>
<proteinExistence type="predicted"/>
<reference evidence="1" key="1">
    <citation type="submission" date="2021-12" db="EMBL/GenBank/DDBJ databases">
        <authorList>
            <person name="Zaccaron A."/>
            <person name="Stergiopoulos I."/>
        </authorList>
    </citation>
    <scope>NUCLEOTIDE SEQUENCE</scope>
    <source>
        <strain evidence="1">Race5_Kim</strain>
    </source>
</reference>
<keyword evidence="2" id="KW-1185">Reference proteome</keyword>
<evidence type="ECO:0000313" key="2">
    <source>
        <dbReference type="Proteomes" id="UP000756132"/>
    </source>
</evidence>
<dbReference type="RefSeq" id="XP_047762081.1">
    <property type="nucleotide sequence ID" value="XM_047904799.1"/>
</dbReference>
<reference evidence="1" key="2">
    <citation type="journal article" date="2022" name="Microb. Genom.">
        <title>A chromosome-scale genome assembly of the tomato pathogen Cladosporium fulvum reveals a compartmentalized genome architecture and the presence of a dispensable chromosome.</title>
        <authorList>
            <person name="Zaccaron A.Z."/>
            <person name="Chen L.H."/>
            <person name="Samaras A."/>
            <person name="Stergiopoulos I."/>
        </authorList>
    </citation>
    <scope>NUCLEOTIDE SEQUENCE</scope>
    <source>
        <strain evidence="1">Race5_Kim</strain>
    </source>
</reference>
<dbReference type="Proteomes" id="UP000756132">
    <property type="component" value="Chromosome 5"/>
</dbReference>
<dbReference type="EMBL" id="CP090167">
    <property type="protein sequence ID" value="UJO17715.1"/>
    <property type="molecule type" value="Genomic_DNA"/>
</dbReference>